<reference evidence="1" key="1">
    <citation type="submission" date="2021-06" db="EMBL/GenBank/DDBJ databases">
        <authorList>
            <person name="Kallberg Y."/>
            <person name="Tangrot J."/>
            <person name="Rosling A."/>
        </authorList>
    </citation>
    <scope>NUCLEOTIDE SEQUENCE</scope>
    <source>
        <strain evidence="1">MA453B</strain>
    </source>
</reference>
<name>A0A9N9K230_9GLOM</name>
<evidence type="ECO:0000313" key="2">
    <source>
        <dbReference type="Proteomes" id="UP000789405"/>
    </source>
</evidence>
<feature type="non-terminal residue" evidence="1">
    <location>
        <position position="1"/>
    </location>
</feature>
<sequence length="59" mass="6559">RFKNDVFSVGSGSTFAFGVLDSGLDYELSTNDAIELSRRSIIMLLIEMLLLVVLLEVHI</sequence>
<dbReference type="EMBL" id="CAJVPY010039679">
    <property type="protein sequence ID" value="CAG8805052.1"/>
    <property type="molecule type" value="Genomic_DNA"/>
</dbReference>
<dbReference type="AlphaFoldDB" id="A0A9N9K230"/>
<keyword evidence="2" id="KW-1185">Reference proteome</keyword>
<dbReference type="Proteomes" id="UP000789405">
    <property type="component" value="Unassembled WGS sequence"/>
</dbReference>
<gene>
    <name evidence="1" type="ORF">DERYTH_LOCUS24214</name>
</gene>
<dbReference type="SUPFAM" id="SSF56235">
    <property type="entry name" value="N-terminal nucleophile aminohydrolases (Ntn hydrolases)"/>
    <property type="match status" value="1"/>
</dbReference>
<comment type="caution">
    <text evidence="1">The sequence shown here is derived from an EMBL/GenBank/DDBJ whole genome shotgun (WGS) entry which is preliminary data.</text>
</comment>
<accession>A0A9N9K230</accession>
<dbReference type="Gene3D" id="3.60.20.10">
    <property type="entry name" value="Glutamine Phosphoribosylpyrophosphate, subunit 1, domain 1"/>
    <property type="match status" value="1"/>
</dbReference>
<protein>
    <submittedName>
        <fullName evidence="1">28346_t:CDS:1</fullName>
    </submittedName>
</protein>
<evidence type="ECO:0000313" key="1">
    <source>
        <dbReference type="EMBL" id="CAG8805052.1"/>
    </source>
</evidence>
<organism evidence="1 2">
    <name type="scientific">Dentiscutata erythropus</name>
    <dbReference type="NCBI Taxonomy" id="1348616"/>
    <lineage>
        <taxon>Eukaryota</taxon>
        <taxon>Fungi</taxon>
        <taxon>Fungi incertae sedis</taxon>
        <taxon>Mucoromycota</taxon>
        <taxon>Glomeromycotina</taxon>
        <taxon>Glomeromycetes</taxon>
        <taxon>Diversisporales</taxon>
        <taxon>Gigasporaceae</taxon>
        <taxon>Dentiscutata</taxon>
    </lineage>
</organism>
<dbReference type="InterPro" id="IPR029055">
    <property type="entry name" value="Ntn_hydrolases_N"/>
</dbReference>
<proteinExistence type="predicted"/>
<dbReference type="OrthoDB" id="37597at2759"/>